<evidence type="ECO:0008006" key="8">
    <source>
        <dbReference type="Google" id="ProtNLM"/>
    </source>
</evidence>
<name>A0A8S3ZVI7_9EUPU</name>
<keyword evidence="1" id="KW-0175">Coiled coil</keyword>
<feature type="coiled-coil region" evidence="1">
    <location>
        <begin position="590"/>
        <end position="617"/>
    </location>
</feature>
<evidence type="ECO:0000259" key="3">
    <source>
        <dbReference type="Pfam" id="PF13086"/>
    </source>
</evidence>
<dbReference type="InterPro" id="IPR057373">
    <property type="entry name" value="ZNFX1"/>
</dbReference>
<dbReference type="PANTHER" id="PTHR10887:SF341">
    <property type="entry name" value="NFX1-TYPE ZINC FINGER-CONTAINING PROTEIN 1"/>
    <property type="match status" value="1"/>
</dbReference>
<dbReference type="FunFam" id="3.40.50.300:FF:000742">
    <property type="entry name" value="NFX1-type zinc finger-containing protein 1"/>
    <property type="match status" value="1"/>
</dbReference>
<dbReference type="CDD" id="cd18808">
    <property type="entry name" value="SF1_C_Upf1"/>
    <property type="match status" value="1"/>
</dbReference>
<evidence type="ECO:0000313" key="6">
    <source>
        <dbReference type="EMBL" id="CAG5131922.1"/>
    </source>
</evidence>
<dbReference type="Pfam" id="PF25396">
    <property type="entry name" value="ZNFX1"/>
    <property type="match status" value="1"/>
</dbReference>
<feature type="domain" description="DNA2/NAM7 helicase-like C-terminal" evidence="4">
    <location>
        <begin position="699"/>
        <end position="881"/>
    </location>
</feature>
<dbReference type="InterPro" id="IPR041677">
    <property type="entry name" value="DNA2/NAM7_AAA_11"/>
</dbReference>
<reference evidence="6" key="1">
    <citation type="submission" date="2021-04" db="EMBL/GenBank/DDBJ databases">
        <authorList>
            <consortium name="Molecular Ecology Group"/>
        </authorList>
    </citation>
    <scope>NUCLEOTIDE SEQUENCE</scope>
</reference>
<dbReference type="OrthoDB" id="2423195at2759"/>
<dbReference type="SUPFAM" id="SSF52540">
    <property type="entry name" value="P-loop containing nucleoside triphosphate hydrolases"/>
    <property type="match status" value="1"/>
</dbReference>
<dbReference type="GO" id="GO:0031380">
    <property type="term" value="C:nuclear RNA-directed RNA polymerase complex"/>
    <property type="evidence" value="ECO:0007669"/>
    <property type="project" value="TreeGrafter"/>
</dbReference>
<evidence type="ECO:0000259" key="5">
    <source>
        <dbReference type="Pfam" id="PF25396"/>
    </source>
</evidence>
<dbReference type="CDD" id="cd17936">
    <property type="entry name" value="EEXXEc_NFX1"/>
    <property type="match status" value="1"/>
</dbReference>
<evidence type="ECO:0000256" key="2">
    <source>
        <dbReference type="SAM" id="MobiDB-lite"/>
    </source>
</evidence>
<keyword evidence="7" id="KW-1185">Reference proteome</keyword>
<dbReference type="PANTHER" id="PTHR10887">
    <property type="entry name" value="DNA2/NAM7 HELICASE FAMILY"/>
    <property type="match status" value="1"/>
</dbReference>
<evidence type="ECO:0000259" key="4">
    <source>
        <dbReference type="Pfam" id="PF13087"/>
    </source>
</evidence>
<dbReference type="InterPro" id="IPR047187">
    <property type="entry name" value="SF1_C_Upf1"/>
</dbReference>
<evidence type="ECO:0000313" key="7">
    <source>
        <dbReference type="Proteomes" id="UP000678393"/>
    </source>
</evidence>
<dbReference type="InterPro" id="IPR045055">
    <property type="entry name" value="DNA2/NAM7-like"/>
</dbReference>
<dbReference type="InterPro" id="IPR041679">
    <property type="entry name" value="DNA2/NAM7-like_C"/>
</dbReference>
<dbReference type="GO" id="GO:0004386">
    <property type="term" value="F:helicase activity"/>
    <property type="evidence" value="ECO:0007669"/>
    <property type="project" value="InterPro"/>
</dbReference>
<dbReference type="EMBL" id="CAJHNH020004949">
    <property type="protein sequence ID" value="CAG5131922.1"/>
    <property type="molecule type" value="Genomic_DNA"/>
</dbReference>
<protein>
    <recommendedName>
        <fullName evidence="8">NFX1-type zinc finger-containing protein 1</fullName>
    </recommendedName>
</protein>
<dbReference type="Gene3D" id="3.40.50.300">
    <property type="entry name" value="P-loop containing nucleotide triphosphate hydrolases"/>
    <property type="match status" value="3"/>
</dbReference>
<dbReference type="Pfam" id="PF13087">
    <property type="entry name" value="AAA_12"/>
    <property type="match status" value="1"/>
</dbReference>
<feature type="domain" description="ZNFX1" evidence="5">
    <location>
        <begin position="1"/>
        <end position="59"/>
    </location>
</feature>
<accession>A0A8S3ZVI7</accession>
<proteinExistence type="predicted"/>
<feature type="non-terminal residue" evidence="6">
    <location>
        <position position="1"/>
    </location>
</feature>
<gene>
    <name evidence="6" type="ORF">CUNI_LOCUS17480</name>
</gene>
<feature type="domain" description="DNA2/NAM7 helicase helicase" evidence="3">
    <location>
        <begin position="553"/>
        <end position="686"/>
    </location>
</feature>
<dbReference type="InterPro" id="IPR027417">
    <property type="entry name" value="P-loop_NTPase"/>
</dbReference>
<dbReference type="GO" id="GO:0031048">
    <property type="term" value="P:regulatory ncRNA-mediated heterochromatin formation"/>
    <property type="evidence" value="ECO:0007669"/>
    <property type="project" value="TreeGrafter"/>
</dbReference>
<feature type="region of interest" description="Disordered" evidence="2">
    <location>
        <begin position="1329"/>
        <end position="1350"/>
    </location>
</feature>
<dbReference type="Proteomes" id="UP000678393">
    <property type="component" value="Unassembled WGS sequence"/>
</dbReference>
<sequence length="1350" mass="153749">MFGSLLCLSKDNFETVIFATVAQDVSKWKKGFIVVNFKTGLKDVFNSGSSDVYVMAETTAFFESYCHVLEGLQEMVTKLPLQDYIVHCKTELKPPAYLLPSGGVCQVPLYDLSCLRKIKLMCTVPVLTTSKWPRADEMCLNESQREAAQLALTKELAIIQGPPGTGKTYVGLKVMQVLLENKHIVTGSCDPILVVCYTNHALDQFLEGVLTFCPDGVVRVGGQSKSEKLNKFNLRILRKNWKKENFRKNRKNVFDKRNMNEISDKIYKLNETMELLQIDITTEHTLHSHMRAIHRNSLLYESAKLKIGESPIHAWLTTSNQTTETLLSQMVKQHLVILILEMKEGTKLPKLSQSMNIVQRANFYCYHLRMYEHGYKCEMQRLSDQRPTEVNRNRLYEIEYWLKMAGTQILPDHQLRLFLHEDDYKQLCDVKDRCDNMIENWLLRPERSLHQQLDDVQRLTNVSGHQREDHDSLGPDYVFIKEQNDRMIDVDFIHRDRIGARVKNAVNSLTSAVKRAEALGIRDDVLPEKDLDSHEWTTVSKGKLNLRAMHRRLRFIKPMTEEEEDNVKSVWNLELDKRFALYNLWVHRYKQDLTEQMEELIFEYESEQEKQKNVENQETLSLLRGAKIIGMTTSGAARLRGVLQAVGCRIIVVEEAAEVLESHIVTSLNENCKHLILIGDHQQLRPNPTVYQLAKDFGLEISLFERLIKNNVPHVMLKEQHRMRPEISQIVRHIYPDLKDHSSVERYEHIRGVSKNIFFIQHEQEETHLEHSMSKANTHEARFLVAFCKFLLKQEYSKSQITILATYSGQVFEIRKVMKEEKIDPPLLVTSVDNYQGEENDIVLLSLVRSNDKNQVGFLKVDNRVCVALSRAKKGLFAIGNLQLLSAQSKLWKKIVETATIEETIGRGLPICCHNHPDVHETASSEKDFLKFPEGGCGRPCEFLLTCGHVCGMVCHGYDLKHIVYKCKKPCARACPDGHPCKQMCSAKCVCHVLVLKRILHCGHKDKVPCHIPADKAVCSLTCTNVLDCGHPCTGACGQCRINRVHDKCVAEVEHQWPCGHRENVPCYTTKLKNCCKQVCGAKRECGHACDGVCGQCSLRGKHDECHVKVQHIWPCGHKETVLCNTTKSIFGCRQVCGANRACGHSCLGKCGQCTLGGMHNECHVKVQHTWPCGHKENVLCYKTQSRYACMQVCGTKLTCAHLCSGICGQCKLRGKHDECHEQVSHQWPCGHKEQILCYTKTLNYHCKQTCAAKRDCGHVCPGVCGQCQSSGKHNDCYVPVKHQWPCGHTSEGPCYAVRMKSGVFSKPSCTCKQKHSHLTERNILGVLPKPDNSKHPAGTPILKFDEHTR</sequence>
<dbReference type="Pfam" id="PF13086">
    <property type="entry name" value="AAA_11"/>
    <property type="match status" value="2"/>
</dbReference>
<feature type="domain" description="DNA2/NAM7 helicase helicase" evidence="3">
    <location>
        <begin position="140"/>
        <end position="288"/>
    </location>
</feature>
<comment type="caution">
    <text evidence="6">The sequence shown here is derived from an EMBL/GenBank/DDBJ whole genome shotgun (WGS) entry which is preliminary data.</text>
</comment>
<evidence type="ECO:0000256" key="1">
    <source>
        <dbReference type="SAM" id="Coils"/>
    </source>
</evidence>
<organism evidence="6 7">
    <name type="scientific">Candidula unifasciata</name>
    <dbReference type="NCBI Taxonomy" id="100452"/>
    <lineage>
        <taxon>Eukaryota</taxon>
        <taxon>Metazoa</taxon>
        <taxon>Spiralia</taxon>
        <taxon>Lophotrochozoa</taxon>
        <taxon>Mollusca</taxon>
        <taxon>Gastropoda</taxon>
        <taxon>Heterobranchia</taxon>
        <taxon>Euthyneura</taxon>
        <taxon>Panpulmonata</taxon>
        <taxon>Eupulmonata</taxon>
        <taxon>Stylommatophora</taxon>
        <taxon>Helicina</taxon>
        <taxon>Helicoidea</taxon>
        <taxon>Geomitridae</taxon>
        <taxon>Candidula</taxon>
    </lineage>
</organism>